<feature type="region of interest" description="Disordered" evidence="4">
    <location>
        <begin position="874"/>
        <end position="900"/>
    </location>
</feature>
<dbReference type="InterPro" id="IPR027417">
    <property type="entry name" value="P-loop_NTPase"/>
</dbReference>
<sequence length="1100" mass="123825">MDPGLQAMEFLADSRNQEDLERDVGRQADIILNEQAVAREAKRLEKAEQNRDRLAAQLLDLSDRIAQSRNSVAILTHERNKARLEVQKRTIEDEITMILKRMDDLANEAPDEEAGREPAEASHGKLPTETTREYLIRTGKITPFSKVGLGGAPTLAGAMLNAEEGKEEDETEDVDLSLDTSAPQSHKHLSKPGFNDEKVSETGSDDDFVLSSKKRRLSEQSSRAQKPDGEAGFLPEEAVESDDDFMPPTSHASKKRKRKRTTGNNRATSKDPAELFEGLDDGREDVYQSRLQSWCRKRSAARLKAGDQTADTPDVSEDEMYKQHPTRPDAEFTGDFRIPGDIYPSLFDYQKTGVRWLWELYTQRVGGIVGDEMGLGKTIQVIAFLAGLHYSKKLKNPVIIICPATVMQQWVNEFHRWWPPMRVSILHSSGSGMVDIRHEAEIEEDLDYERFGSVQPQKKRSLGPARKVVEKVVQHGHVLITTYSGLKVYADLLVETEWGCAVLDEGHKIRNPDAAITLYCKELRTAHRIILSGTPIQNNLTELWSLFDFVYPMRLGSLVSFRRRFETPIKFGGYANASSLQIEAATQCAETLKQAITPYLLQRYKVDVAADLPKKTERVLFCKLTATQRELYAAFLDSKEMKSIIAGTRQALYGIDVLRKLCNHPDLVDHKLMSQEMGYGAGAKSGKMQVVKGLLDVWKVNGNKALIFCQTRIMLDILQKFLNELGGFRYKRMDGQTAIADRQTMVDEFNNDPDIHVFLLTTKVGGLGVNLTGADRVIIYDPDWNPSTDMQARERAWRLGQKKPVEIYRLMTAGTIEEKIYHRQIFKQVLTNKILRDPKQRQSFQLKDLHDLFTLAPEAGGATETGSIFKNTEVKFQDKEDGSNSGKQKAPSAGSISGISREEEFHDNAAIETAENGSSSKESSDRVLSAIFSRSGVQSAHEHDAIVASTRTGKKKITADPAIIAREARRIAEEAAKELRDAEKIARTVPAGQATWTGTFGTTGQPAELVRPRLPDRRRQVVPYGQEPKGRDFVPMILDFFHAHNNRCYTKMIIDQFNRHCTDAERTAEFQAILRELAVMSNPSRVGRGRAVWTLREEYR</sequence>
<keyword evidence="8" id="KW-1185">Reference proteome</keyword>
<keyword evidence="2" id="KW-0378">Hydrolase</keyword>
<dbReference type="Pfam" id="PF00271">
    <property type="entry name" value="Helicase_C"/>
    <property type="match status" value="1"/>
</dbReference>
<proteinExistence type="predicted"/>
<dbReference type="PANTHER" id="PTHR45629:SF7">
    <property type="entry name" value="DNA EXCISION REPAIR PROTEIN ERCC-6-RELATED"/>
    <property type="match status" value="1"/>
</dbReference>
<dbReference type="SUPFAM" id="SSF52540">
    <property type="entry name" value="P-loop containing nucleoside triphosphate hydrolases"/>
    <property type="match status" value="2"/>
</dbReference>
<dbReference type="CDD" id="cd18000">
    <property type="entry name" value="DEXHc_ERCC6"/>
    <property type="match status" value="1"/>
</dbReference>
<feature type="region of interest" description="Disordered" evidence="4">
    <location>
        <begin position="305"/>
        <end position="330"/>
    </location>
</feature>
<dbReference type="InterPro" id="IPR014001">
    <property type="entry name" value="Helicase_ATP-bd"/>
</dbReference>
<dbReference type="GO" id="GO:0006283">
    <property type="term" value="P:transcription-coupled nucleotide-excision repair"/>
    <property type="evidence" value="ECO:0007669"/>
    <property type="project" value="TreeGrafter"/>
</dbReference>
<feature type="compositionally biased region" description="Basic and acidic residues" evidence="4">
    <location>
        <begin position="113"/>
        <end position="123"/>
    </location>
</feature>
<dbReference type="OrthoDB" id="413460at2759"/>
<dbReference type="CDD" id="cd18793">
    <property type="entry name" value="SF2_C_SNF"/>
    <property type="match status" value="1"/>
</dbReference>
<dbReference type="InterPro" id="IPR000330">
    <property type="entry name" value="SNF2_N"/>
</dbReference>
<evidence type="ECO:0000256" key="3">
    <source>
        <dbReference type="ARBA" id="ARBA00022840"/>
    </source>
</evidence>
<keyword evidence="3" id="KW-0067">ATP-binding</keyword>
<dbReference type="InterPro" id="IPR050496">
    <property type="entry name" value="SNF2_RAD54_helicase_repair"/>
</dbReference>
<dbReference type="Gene3D" id="3.40.50.300">
    <property type="entry name" value="P-loop containing nucleotide triphosphate hydrolases"/>
    <property type="match status" value="1"/>
</dbReference>
<feature type="domain" description="Helicase ATP-binding" evidence="5">
    <location>
        <begin position="358"/>
        <end position="553"/>
    </location>
</feature>
<evidence type="ECO:0000313" key="7">
    <source>
        <dbReference type="EMBL" id="KAF2396175.1"/>
    </source>
</evidence>
<dbReference type="Gene3D" id="3.40.50.10810">
    <property type="entry name" value="Tandem AAA-ATPase domain"/>
    <property type="match status" value="1"/>
</dbReference>
<dbReference type="GO" id="GO:0016787">
    <property type="term" value="F:hydrolase activity"/>
    <property type="evidence" value="ECO:0007669"/>
    <property type="project" value="UniProtKB-KW"/>
</dbReference>
<evidence type="ECO:0000313" key="8">
    <source>
        <dbReference type="Proteomes" id="UP000799640"/>
    </source>
</evidence>
<dbReference type="InterPro" id="IPR038718">
    <property type="entry name" value="SNF2-like_sf"/>
</dbReference>
<dbReference type="Pfam" id="PF00176">
    <property type="entry name" value="SNF2-rel_dom"/>
    <property type="match status" value="1"/>
</dbReference>
<evidence type="ECO:0000256" key="4">
    <source>
        <dbReference type="SAM" id="MobiDB-lite"/>
    </source>
</evidence>
<dbReference type="Proteomes" id="UP000799640">
    <property type="component" value="Unassembled WGS sequence"/>
</dbReference>
<evidence type="ECO:0008006" key="9">
    <source>
        <dbReference type="Google" id="ProtNLM"/>
    </source>
</evidence>
<feature type="domain" description="Helicase C-terminal" evidence="6">
    <location>
        <begin position="689"/>
        <end position="850"/>
    </location>
</feature>
<dbReference type="SMART" id="SM00490">
    <property type="entry name" value="HELICc"/>
    <property type="match status" value="1"/>
</dbReference>
<organism evidence="7 8">
    <name type="scientific">Trichodelitschia bisporula</name>
    <dbReference type="NCBI Taxonomy" id="703511"/>
    <lineage>
        <taxon>Eukaryota</taxon>
        <taxon>Fungi</taxon>
        <taxon>Dikarya</taxon>
        <taxon>Ascomycota</taxon>
        <taxon>Pezizomycotina</taxon>
        <taxon>Dothideomycetes</taxon>
        <taxon>Dothideomycetes incertae sedis</taxon>
        <taxon>Phaeotrichales</taxon>
        <taxon>Phaeotrichaceae</taxon>
        <taxon>Trichodelitschia</taxon>
    </lineage>
</organism>
<feature type="region of interest" description="Disordered" evidence="4">
    <location>
        <begin position="107"/>
        <end position="131"/>
    </location>
</feature>
<reference evidence="7" key="1">
    <citation type="journal article" date="2020" name="Stud. Mycol.">
        <title>101 Dothideomycetes genomes: a test case for predicting lifestyles and emergence of pathogens.</title>
        <authorList>
            <person name="Haridas S."/>
            <person name="Albert R."/>
            <person name="Binder M."/>
            <person name="Bloem J."/>
            <person name="Labutti K."/>
            <person name="Salamov A."/>
            <person name="Andreopoulos B."/>
            <person name="Baker S."/>
            <person name="Barry K."/>
            <person name="Bills G."/>
            <person name="Bluhm B."/>
            <person name="Cannon C."/>
            <person name="Castanera R."/>
            <person name="Culley D."/>
            <person name="Daum C."/>
            <person name="Ezra D."/>
            <person name="Gonzalez J."/>
            <person name="Henrissat B."/>
            <person name="Kuo A."/>
            <person name="Liang C."/>
            <person name="Lipzen A."/>
            <person name="Lutzoni F."/>
            <person name="Magnuson J."/>
            <person name="Mondo S."/>
            <person name="Nolan M."/>
            <person name="Ohm R."/>
            <person name="Pangilinan J."/>
            <person name="Park H.-J."/>
            <person name="Ramirez L."/>
            <person name="Alfaro M."/>
            <person name="Sun H."/>
            <person name="Tritt A."/>
            <person name="Yoshinaga Y."/>
            <person name="Zwiers L.-H."/>
            <person name="Turgeon B."/>
            <person name="Goodwin S."/>
            <person name="Spatafora J."/>
            <person name="Crous P."/>
            <person name="Grigoriev I."/>
        </authorList>
    </citation>
    <scope>NUCLEOTIDE SEQUENCE</scope>
    <source>
        <strain evidence="7">CBS 262.69</strain>
    </source>
</reference>
<dbReference type="GO" id="GO:0008094">
    <property type="term" value="F:ATP-dependent activity, acting on DNA"/>
    <property type="evidence" value="ECO:0007669"/>
    <property type="project" value="TreeGrafter"/>
</dbReference>
<name>A0A6G1HK79_9PEZI</name>
<feature type="compositionally biased region" description="Acidic residues" evidence="4">
    <location>
        <begin position="165"/>
        <end position="176"/>
    </location>
</feature>
<dbReference type="EMBL" id="ML996708">
    <property type="protein sequence ID" value="KAF2396175.1"/>
    <property type="molecule type" value="Genomic_DNA"/>
</dbReference>
<gene>
    <name evidence="7" type="ORF">EJ06DRAFT_516923</name>
</gene>
<accession>A0A6G1HK79</accession>
<evidence type="ECO:0000256" key="2">
    <source>
        <dbReference type="ARBA" id="ARBA00022801"/>
    </source>
</evidence>
<dbReference type="PROSITE" id="PS51194">
    <property type="entry name" value="HELICASE_CTER"/>
    <property type="match status" value="1"/>
</dbReference>
<dbReference type="PANTHER" id="PTHR45629">
    <property type="entry name" value="SNF2/RAD54 FAMILY MEMBER"/>
    <property type="match status" value="1"/>
</dbReference>
<dbReference type="InterPro" id="IPR049730">
    <property type="entry name" value="SNF2/RAD54-like_C"/>
</dbReference>
<dbReference type="GO" id="GO:0005524">
    <property type="term" value="F:ATP binding"/>
    <property type="evidence" value="ECO:0007669"/>
    <property type="project" value="InterPro"/>
</dbReference>
<dbReference type="CDD" id="cd22254">
    <property type="entry name" value="CSB_WHD"/>
    <property type="match status" value="1"/>
</dbReference>
<evidence type="ECO:0000259" key="6">
    <source>
        <dbReference type="PROSITE" id="PS51194"/>
    </source>
</evidence>
<dbReference type="AlphaFoldDB" id="A0A6G1HK79"/>
<dbReference type="SMART" id="SM00487">
    <property type="entry name" value="DEXDc"/>
    <property type="match status" value="1"/>
</dbReference>
<keyword evidence="1" id="KW-0547">Nucleotide-binding</keyword>
<dbReference type="PROSITE" id="PS51192">
    <property type="entry name" value="HELICASE_ATP_BIND_1"/>
    <property type="match status" value="1"/>
</dbReference>
<protein>
    <recommendedName>
        <fullName evidence="9">DNA repair and recombination protein RAD26</fullName>
    </recommendedName>
</protein>
<dbReference type="GO" id="GO:0005634">
    <property type="term" value="C:nucleus"/>
    <property type="evidence" value="ECO:0007669"/>
    <property type="project" value="TreeGrafter"/>
</dbReference>
<evidence type="ECO:0000256" key="1">
    <source>
        <dbReference type="ARBA" id="ARBA00022741"/>
    </source>
</evidence>
<feature type="region of interest" description="Disordered" evidence="4">
    <location>
        <begin position="163"/>
        <end position="276"/>
    </location>
</feature>
<feature type="compositionally biased region" description="Basic and acidic residues" evidence="4">
    <location>
        <begin position="319"/>
        <end position="330"/>
    </location>
</feature>
<dbReference type="InterPro" id="IPR001650">
    <property type="entry name" value="Helicase_C-like"/>
</dbReference>
<feature type="compositionally biased region" description="Basic residues" evidence="4">
    <location>
        <begin position="252"/>
        <end position="261"/>
    </location>
</feature>
<evidence type="ECO:0000259" key="5">
    <source>
        <dbReference type="PROSITE" id="PS51192"/>
    </source>
</evidence>
<dbReference type="FunFam" id="3.40.50.10810:FF:000039">
    <property type="entry name" value="DNA repair protein Rhp26/Rad26"/>
    <property type="match status" value="1"/>
</dbReference>